<evidence type="ECO:0000313" key="1">
    <source>
        <dbReference type="EMBL" id="AIE86938.1"/>
    </source>
</evidence>
<gene>
    <name evidence="1" type="ORF">OP10G_3570</name>
</gene>
<proteinExistence type="predicted"/>
<name>A0A068NTS0_FIMGI</name>
<dbReference type="Proteomes" id="UP000027982">
    <property type="component" value="Chromosome"/>
</dbReference>
<evidence type="ECO:0000313" key="2">
    <source>
        <dbReference type="Proteomes" id="UP000027982"/>
    </source>
</evidence>
<protein>
    <recommendedName>
        <fullName evidence="3">DUF1552 domain-containing protein</fullName>
    </recommendedName>
</protein>
<dbReference type="HOGENOM" id="CLU_044709_0_0_0"/>
<organism evidence="1 2">
    <name type="scientific">Fimbriimonas ginsengisoli Gsoil 348</name>
    <dbReference type="NCBI Taxonomy" id="661478"/>
    <lineage>
        <taxon>Bacteria</taxon>
        <taxon>Bacillati</taxon>
        <taxon>Armatimonadota</taxon>
        <taxon>Fimbriimonadia</taxon>
        <taxon>Fimbriimonadales</taxon>
        <taxon>Fimbriimonadaceae</taxon>
        <taxon>Fimbriimonas</taxon>
    </lineage>
</organism>
<dbReference type="InterPro" id="IPR006311">
    <property type="entry name" value="TAT_signal"/>
</dbReference>
<accession>A0A068NTS0</accession>
<dbReference type="EMBL" id="CP007139">
    <property type="protein sequence ID" value="AIE86938.1"/>
    <property type="molecule type" value="Genomic_DNA"/>
</dbReference>
<dbReference type="STRING" id="661478.OP10G_3570"/>
<dbReference type="InterPro" id="IPR011447">
    <property type="entry name" value="DUF1552"/>
</dbReference>
<dbReference type="RefSeq" id="WP_025229136.1">
    <property type="nucleotide sequence ID" value="NZ_CP007139.1"/>
</dbReference>
<dbReference type="AlphaFoldDB" id="A0A068NTS0"/>
<dbReference type="Pfam" id="PF07586">
    <property type="entry name" value="HXXSHH"/>
    <property type="match status" value="1"/>
</dbReference>
<sequence length="446" mass="48426">MSQLIARRTFLKGLGTAMAIPLLEGMLPITAMAASPKARVVRMGFVFVPNGIRMSEWTPEIEGTSYVLPSTLEPLHAVRSSVSVLTGLTQKNAFALGDGPGDHARSAAAWLTGVHPKKTAGADIKNGISADQLAAMHIGKNTLFPSIELGCERGAQAGNCDSGYSCAYSSSISWRGEATPVAKEVNPRLVFERLFGNGDSKESAESRLRRARYNHSILDFVLEDASNLRGQLGKRDQLKLDEYLTSVREIELRISKYDQATAVMVEGGVRIPSGVPKDYADHIKLMGDMMVLAFQADLTRVGTLMYANEGSNRSYAQIGVPEGHHDISHHGNEPAKLEKKRQIDRFHVEQLAYMLERMQGIKEVDGTLLDNSMIVYGGGISDGNRHNHDDLPILLAGKGGGTVHTGEHKRYANGTPMNNLFLSMLDKVGVPVETLGDSTGKLQGLF</sequence>
<dbReference type="KEGG" id="fgi:OP10G_3570"/>
<evidence type="ECO:0008006" key="3">
    <source>
        <dbReference type="Google" id="ProtNLM"/>
    </source>
</evidence>
<reference evidence="1 2" key="1">
    <citation type="journal article" date="2014" name="PLoS ONE">
        <title>The first complete genome sequence of the class fimbriimonadia in the phylum armatimonadetes.</title>
        <authorList>
            <person name="Hu Z.Y."/>
            <person name="Wang Y.Z."/>
            <person name="Im W.T."/>
            <person name="Wang S.Y."/>
            <person name="Zhao G.P."/>
            <person name="Zheng H.J."/>
            <person name="Quan Z.X."/>
        </authorList>
    </citation>
    <scope>NUCLEOTIDE SEQUENCE [LARGE SCALE GENOMIC DNA]</scope>
    <source>
        <strain evidence="1">Gsoil 348</strain>
    </source>
</reference>
<dbReference type="PROSITE" id="PS51318">
    <property type="entry name" value="TAT"/>
    <property type="match status" value="1"/>
</dbReference>
<dbReference type="eggNOG" id="COG2960">
    <property type="taxonomic scope" value="Bacteria"/>
</dbReference>
<keyword evidence="2" id="KW-1185">Reference proteome</keyword>
<dbReference type="OrthoDB" id="182303at2"/>